<name>D5V0K7_ARCNC</name>
<evidence type="ECO:0000313" key="2">
    <source>
        <dbReference type="EMBL" id="ADG93819.1"/>
    </source>
</evidence>
<dbReference type="Proteomes" id="UP000000939">
    <property type="component" value="Chromosome"/>
</dbReference>
<keyword evidence="2" id="KW-0255">Endonuclease</keyword>
<dbReference type="HOGENOM" id="CLU_2614299_0_0_7"/>
<dbReference type="AlphaFoldDB" id="D5V0K7"/>
<dbReference type="OrthoDB" id="5365880at2"/>
<feature type="signal peptide" evidence="1">
    <location>
        <begin position="1"/>
        <end position="20"/>
    </location>
</feature>
<dbReference type="EMBL" id="CP001999">
    <property type="protein sequence ID" value="ADG93819.1"/>
    <property type="molecule type" value="Genomic_DNA"/>
</dbReference>
<reference evidence="2 3" key="1">
    <citation type="journal article" date="2010" name="Stand. Genomic Sci.">
        <title>Complete genome sequence of Arcobacter nitrofigilis type strain (CI).</title>
        <authorList>
            <person name="Pati A."/>
            <person name="Gronow S."/>
            <person name="Lapidus A."/>
            <person name="Copeland A."/>
            <person name="Glavina Del Rio T."/>
            <person name="Nolan M."/>
            <person name="Lucas S."/>
            <person name="Tice H."/>
            <person name="Cheng J.F."/>
            <person name="Han C."/>
            <person name="Chertkov O."/>
            <person name="Bruce D."/>
            <person name="Tapia R."/>
            <person name="Goodwin L."/>
            <person name="Pitluck S."/>
            <person name="Liolios K."/>
            <person name="Ivanova N."/>
            <person name="Mavromatis K."/>
            <person name="Chen A."/>
            <person name="Palaniappan K."/>
            <person name="Land M."/>
            <person name="Hauser L."/>
            <person name="Chang Y.J."/>
            <person name="Jeffries C.D."/>
            <person name="Detter J.C."/>
            <person name="Rohde M."/>
            <person name="Goker M."/>
            <person name="Bristow J."/>
            <person name="Eisen J.A."/>
            <person name="Markowitz V."/>
            <person name="Hugenholtz P."/>
            <person name="Klenk H.P."/>
            <person name="Kyrpides N.C."/>
        </authorList>
    </citation>
    <scope>NUCLEOTIDE SEQUENCE [LARGE SCALE GENOMIC DNA]</scope>
    <source>
        <strain evidence="3">ATCC 33309 / DSM 7299 / CCUG 15893 / LMG 7604 / NCTC 12251 / CI</strain>
    </source>
</reference>
<gene>
    <name evidence="2" type="ordered locus">Arnit_2167</name>
</gene>
<evidence type="ECO:0000256" key="1">
    <source>
        <dbReference type="SAM" id="SignalP"/>
    </source>
</evidence>
<accession>D5V0K7</accession>
<dbReference type="KEGG" id="ant:Arnit_2167"/>
<dbReference type="GO" id="GO:0004519">
    <property type="term" value="F:endonuclease activity"/>
    <property type="evidence" value="ECO:0007669"/>
    <property type="project" value="UniProtKB-KW"/>
</dbReference>
<keyword evidence="1" id="KW-0732">Signal</keyword>
<dbReference type="RefSeq" id="WP_013135964.1">
    <property type="nucleotide sequence ID" value="NC_014166.1"/>
</dbReference>
<dbReference type="STRING" id="572480.Arnit_2167"/>
<protein>
    <submittedName>
        <fullName evidence="2">Type III restriction system endonuclease, putative</fullName>
    </submittedName>
</protein>
<keyword evidence="3" id="KW-1185">Reference proteome</keyword>
<organism evidence="2 3">
    <name type="scientific">Arcobacter nitrofigilis (strain ATCC 33309 / DSM 7299 / CCUG 15893 / LMG 7604 / NCTC 12251 / CI)</name>
    <name type="common">Campylobacter nitrofigilis</name>
    <dbReference type="NCBI Taxonomy" id="572480"/>
    <lineage>
        <taxon>Bacteria</taxon>
        <taxon>Pseudomonadati</taxon>
        <taxon>Campylobacterota</taxon>
        <taxon>Epsilonproteobacteria</taxon>
        <taxon>Campylobacterales</taxon>
        <taxon>Arcobacteraceae</taxon>
        <taxon>Arcobacter</taxon>
    </lineage>
</organism>
<keyword evidence="2" id="KW-0540">Nuclease</keyword>
<proteinExistence type="predicted"/>
<feature type="chain" id="PRO_5003077978" evidence="1">
    <location>
        <begin position="21"/>
        <end position="80"/>
    </location>
</feature>
<sequence precursor="true">MKLNRKLAVLAILGMTGLFANGVSNVNTLVNKINTTKDVKERGILLKKLDKELSTMDKKELPAAQEIVNSKLKLSKVMEK</sequence>
<evidence type="ECO:0000313" key="3">
    <source>
        <dbReference type="Proteomes" id="UP000000939"/>
    </source>
</evidence>
<keyword evidence="2" id="KW-0378">Hydrolase</keyword>